<evidence type="ECO:0000313" key="9">
    <source>
        <dbReference type="Proteomes" id="UP001165080"/>
    </source>
</evidence>
<name>A0A9W6BQM6_9CHLO</name>
<keyword evidence="4" id="KW-0238">DNA-binding</keyword>
<feature type="region of interest" description="Disordered" evidence="6">
    <location>
        <begin position="467"/>
        <end position="624"/>
    </location>
</feature>
<dbReference type="SMART" id="SM00356">
    <property type="entry name" value="ZnF_C3H1"/>
    <property type="match status" value="2"/>
</dbReference>
<organism evidence="8 9">
    <name type="scientific">Pleodorina starrii</name>
    <dbReference type="NCBI Taxonomy" id="330485"/>
    <lineage>
        <taxon>Eukaryota</taxon>
        <taxon>Viridiplantae</taxon>
        <taxon>Chlorophyta</taxon>
        <taxon>core chlorophytes</taxon>
        <taxon>Chlorophyceae</taxon>
        <taxon>CS clade</taxon>
        <taxon>Chlamydomonadales</taxon>
        <taxon>Volvocaceae</taxon>
        <taxon>Pleodorina</taxon>
    </lineage>
</organism>
<protein>
    <recommendedName>
        <fullName evidence="7">C3H1-type domain-containing protein</fullName>
    </recommendedName>
</protein>
<evidence type="ECO:0000256" key="5">
    <source>
        <dbReference type="PROSITE-ProRule" id="PRU00723"/>
    </source>
</evidence>
<dbReference type="PROSITE" id="PS50103">
    <property type="entry name" value="ZF_C3H1"/>
    <property type="match status" value="1"/>
</dbReference>
<feature type="zinc finger region" description="C3H1-type" evidence="5">
    <location>
        <begin position="54"/>
        <end position="82"/>
    </location>
</feature>
<evidence type="ECO:0000256" key="6">
    <source>
        <dbReference type="SAM" id="MobiDB-lite"/>
    </source>
</evidence>
<feature type="compositionally biased region" description="Low complexity" evidence="6">
    <location>
        <begin position="572"/>
        <end position="581"/>
    </location>
</feature>
<gene>
    <name evidence="8" type="primary">PLESTMB000205</name>
    <name evidence="8" type="ORF">PLESTB_001098200</name>
</gene>
<reference evidence="8 9" key="1">
    <citation type="journal article" date="2023" name="Commun. Biol.">
        <title>Reorganization of the ancestral sex-determining regions during the evolution of trioecy in Pleodorina starrii.</title>
        <authorList>
            <person name="Takahashi K."/>
            <person name="Suzuki S."/>
            <person name="Kawai-Toyooka H."/>
            <person name="Yamamoto K."/>
            <person name="Hamaji T."/>
            <person name="Ootsuki R."/>
            <person name="Yamaguchi H."/>
            <person name="Kawachi M."/>
            <person name="Higashiyama T."/>
            <person name="Nozaki H."/>
        </authorList>
    </citation>
    <scope>NUCLEOTIDE SEQUENCE [LARGE SCALE GENOMIC DNA]</scope>
    <source>
        <strain evidence="8 9">NIES-4479</strain>
    </source>
</reference>
<accession>A0A9W6BQM6</accession>
<dbReference type="AlphaFoldDB" id="A0A9W6BQM6"/>
<feature type="region of interest" description="Disordered" evidence="6">
    <location>
        <begin position="667"/>
        <end position="704"/>
    </location>
</feature>
<feature type="region of interest" description="Disordered" evidence="6">
    <location>
        <begin position="120"/>
        <end position="177"/>
    </location>
</feature>
<feature type="compositionally biased region" description="Gly residues" evidence="6">
    <location>
        <begin position="377"/>
        <end position="389"/>
    </location>
</feature>
<dbReference type="PANTHER" id="PTHR14493:SF50">
    <property type="entry name" value="RING FINGER PROTEIN UNKEMPT"/>
    <property type="match status" value="1"/>
</dbReference>
<proteinExistence type="predicted"/>
<feature type="compositionally biased region" description="Gly residues" evidence="6">
    <location>
        <begin position="595"/>
        <end position="606"/>
    </location>
</feature>
<keyword evidence="1 5" id="KW-0479">Metal-binding</keyword>
<dbReference type="InterPro" id="IPR045234">
    <property type="entry name" value="Unkempt-like"/>
</dbReference>
<dbReference type="GO" id="GO:0003677">
    <property type="term" value="F:DNA binding"/>
    <property type="evidence" value="ECO:0007669"/>
    <property type="project" value="UniProtKB-KW"/>
</dbReference>
<keyword evidence="9" id="KW-1185">Reference proteome</keyword>
<dbReference type="InterPro" id="IPR000571">
    <property type="entry name" value="Znf_CCCH"/>
</dbReference>
<feature type="compositionally biased region" description="Low complexity" evidence="6">
    <location>
        <begin position="823"/>
        <end position="835"/>
    </location>
</feature>
<evidence type="ECO:0000256" key="2">
    <source>
        <dbReference type="ARBA" id="ARBA00022771"/>
    </source>
</evidence>
<feature type="compositionally biased region" description="Polar residues" evidence="6">
    <location>
        <begin position="414"/>
        <end position="433"/>
    </location>
</feature>
<feature type="compositionally biased region" description="Low complexity" evidence="6">
    <location>
        <begin position="395"/>
        <end position="413"/>
    </location>
</feature>
<sequence length="990" mass="97974">MAHCLKHKGNYSDEFWMLSFKVVPCTKTYAHSWSSCPCAHPGETARRRDPTLFNYQPVLCPNVKSKSGCPAGDSCGYAHNVFEQWLHPQRYKALMCTYGSQCTRPSCFFAHSLDELRVPWKGGPGSGSTAGGDQQQQQRRPGSSGNPGEGDAASGLGGHLGPPGMGGAGGGSGGVPAGTDPEAAAVAAAAAAGAAAARSSSSSSVPGHAAAAAAAAAGVMVGSAGSGSNSRSRLLIQASSGLQQQLQLQHGQGAGGLMSGGSGTHAVVDVRVVAGGSIQGLSSDHSLSMPFQPQHQQHHHHHNQQPHMLRRGTAASGSIARRPSVSTMSASAPYDLETATSVPVDSASLPGPGQLYRSHSNGSTLYAGLTEEVPLAGPGGGTGGGGGGQSTTVSGPAAAAAGCAPGTTADGATESTSATSLYQTPPSTSQPQLTVPGLASLGIYVGGNAAQGAGGSGGPGELVGAGGGGAAAAAAGPGMPGGRPLPLGAPQLQQHLQQLHQHQQQMQLQHHHQQQQQPLQAHRTGPAPPVLTSSGSFGRSHLGSSHQLPQHHHHHHQPSAGSYRHGGGGSSGPAAWVASVHPHPHPHSQQHSGGFDFGPTGGGGGTASLDFTSVPPNTTSFGMQSTNLLDMSEEVEPSGLLSGGWVPVALPTSNSREGIVSLTAFSQPPNQQQQSKQGLALGPPGPYTGNSSSSGGHPRLTVSRSFSPILSDDSAGASAAAAEQVRQQVQQLQLGGQAGAPMQSPAQQQQQQQQPAGGQDAATAAAAAAAAVGILALGDGGGGGGVPQQGIFADAGRTGFRRHAGLHLPGPGLALGPTPPTSTSPSPDLQGASSSSSAAAAAAAVSPGSAARIDPDVEMLLLSSLQLQLNHAGAACHPVVSSFPARNWLRQALQGRAQTATRMYLLDLLAQYMPPDQLAVIRRLVDCLEDAGALLSCFAGSAGGAAPAAAAAAGGPPAGGVAGVGGVGVAPGALGAGVGVGTAGVGIGPA</sequence>
<evidence type="ECO:0000256" key="4">
    <source>
        <dbReference type="ARBA" id="ARBA00023125"/>
    </source>
</evidence>
<dbReference type="PANTHER" id="PTHR14493">
    <property type="entry name" value="UNKEMPT FAMILY MEMBER"/>
    <property type="match status" value="1"/>
</dbReference>
<dbReference type="Proteomes" id="UP001165080">
    <property type="component" value="Unassembled WGS sequence"/>
</dbReference>
<dbReference type="Gene3D" id="3.30.1370.210">
    <property type="match status" value="1"/>
</dbReference>
<feature type="region of interest" description="Disordered" evidence="6">
    <location>
        <begin position="732"/>
        <end position="759"/>
    </location>
</feature>
<feature type="compositionally biased region" description="Gly residues" evidence="6">
    <location>
        <begin position="155"/>
        <end position="176"/>
    </location>
</feature>
<feature type="domain" description="C3H1-type" evidence="7">
    <location>
        <begin position="54"/>
        <end position="82"/>
    </location>
</feature>
<dbReference type="EMBL" id="BRXU01000015">
    <property type="protein sequence ID" value="GLC56378.1"/>
    <property type="molecule type" value="Genomic_DNA"/>
</dbReference>
<evidence type="ECO:0000313" key="8">
    <source>
        <dbReference type="EMBL" id="GLC56378.1"/>
    </source>
</evidence>
<evidence type="ECO:0000256" key="3">
    <source>
        <dbReference type="ARBA" id="ARBA00022833"/>
    </source>
</evidence>
<dbReference type="Pfam" id="PF25512">
    <property type="entry name" value="zf-CCCH_AtC3H23"/>
    <property type="match status" value="1"/>
</dbReference>
<feature type="compositionally biased region" description="Low complexity" evidence="6">
    <location>
        <begin position="131"/>
        <end position="144"/>
    </location>
</feature>
<comment type="caution">
    <text evidence="8">The sequence shown here is derived from an EMBL/GenBank/DDBJ whole genome shotgun (WGS) entry which is preliminary data.</text>
</comment>
<feature type="region of interest" description="Disordered" evidence="6">
    <location>
        <begin position="802"/>
        <end position="835"/>
    </location>
</feature>
<evidence type="ECO:0000256" key="1">
    <source>
        <dbReference type="ARBA" id="ARBA00022723"/>
    </source>
</evidence>
<feature type="compositionally biased region" description="Low complexity" evidence="6">
    <location>
        <begin position="471"/>
        <end position="522"/>
    </location>
</feature>
<feature type="region of interest" description="Disordered" evidence="6">
    <location>
        <begin position="372"/>
        <end position="433"/>
    </location>
</feature>
<dbReference type="GO" id="GO:0008270">
    <property type="term" value="F:zinc ion binding"/>
    <property type="evidence" value="ECO:0007669"/>
    <property type="project" value="UniProtKB-KW"/>
</dbReference>
<feature type="region of interest" description="Disordered" evidence="6">
    <location>
        <begin position="290"/>
        <end position="328"/>
    </location>
</feature>
<evidence type="ECO:0000259" key="7">
    <source>
        <dbReference type="PROSITE" id="PS50103"/>
    </source>
</evidence>
<dbReference type="InterPro" id="IPR057444">
    <property type="entry name" value="Znf-CCCH_AtC3H23-like"/>
</dbReference>
<feature type="compositionally biased region" description="Basic residues" evidence="6">
    <location>
        <begin position="296"/>
        <end position="310"/>
    </location>
</feature>
<feature type="compositionally biased region" description="Low complexity" evidence="6">
    <location>
        <begin position="667"/>
        <end position="677"/>
    </location>
</feature>
<feature type="compositionally biased region" description="Polar residues" evidence="6">
    <location>
        <begin position="609"/>
        <end position="624"/>
    </location>
</feature>
<keyword evidence="3 5" id="KW-0862">Zinc</keyword>
<keyword evidence="2 5" id="KW-0863">Zinc-finger</keyword>